<evidence type="ECO:0000313" key="4">
    <source>
        <dbReference type="EMBL" id="KAF9475238.1"/>
    </source>
</evidence>
<dbReference type="AlphaFoldDB" id="A0A9P6CX48"/>
<name>A0A9P6CX48_9AGAR</name>
<keyword evidence="2" id="KW-0812">Transmembrane</keyword>
<evidence type="ECO:0000259" key="3">
    <source>
        <dbReference type="Pfam" id="PF20153"/>
    </source>
</evidence>
<evidence type="ECO:0000313" key="5">
    <source>
        <dbReference type="Proteomes" id="UP000807469"/>
    </source>
</evidence>
<evidence type="ECO:0000256" key="2">
    <source>
        <dbReference type="SAM" id="Phobius"/>
    </source>
</evidence>
<gene>
    <name evidence="4" type="ORF">BDN70DRAFT_814406</name>
</gene>
<dbReference type="EMBL" id="MU155341">
    <property type="protein sequence ID" value="KAF9475238.1"/>
    <property type="molecule type" value="Genomic_DNA"/>
</dbReference>
<accession>A0A9P6CX48</accession>
<feature type="domain" description="DUF6535" evidence="3">
    <location>
        <begin position="29"/>
        <end position="95"/>
    </location>
</feature>
<dbReference type="Proteomes" id="UP000807469">
    <property type="component" value="Unassembled WGS sequence"/>
</dbReference>
<comment type="caution">
    <text evidence="4">The sequence shown here is derived from an EMBL/GenBank/DDBJ whole genome shotgun (WGS) entry which is preliminary data.</text>
</comment>
<keyword evidence="5" id="KW-1185">Reference proteome</keyword>
<dbReference type="OrthoDB" id="3235960at2759"/>
<dbReference type="Pfam" id="PF20153">
    <property type="entry name" value="DUF6535"/>
    <property type="match status" value="1"/>
</dbReference>
<dbReference type="InterPro" id="IPR045338">
    <property type="entry name" value="DUF6535"/>
</dbReference>
<feature type="non-terminal residue" evidence="4">
    <location>
        <position position="96"/>
    </location>
</feature>
<keyword evidence="2" id="KW-1133">Transmembrane helix</keyword>
<sequence>MDRTKPWKKIPDLDGPYKHPPPKSDGDPWAILLKPELETDKIQCDAWKEEVQTLLIFAGLFSAVVTAFIIESYKFLKPDPNDIIIRLLAEISNSAN</sequence>
<keyword evidence="2" id="KW-0472">Membrane</keyword>
<proteinExistence type="predicted"/>
<evidence type="ECO:0000256" key="1">
    <source>
        <dbReference type="SAM" id="MobiDB-lite"/>
    </source>
</evidence>
<protein>
    <recommendedName>
        <fullName evidence="3">DUF6535 domain-containing protein</fullName>
    </recommendedName>
</protein>
<reference evidence="4" key="1">
    <citation type="submission" date="2020-11" db="EMBL/GenBank/DDBJ databases">
        <authorList>
            <consortium name="DOE Joint Genome Institute"/>
            <person name="Ahrendt S."/>
            <person name="Riley R."/>
            <person name="Andreopoulos W."/>
            <person name="Labutti K."/>
            <person name="Pangilinan J."/>
            <person name="Ruiz-Duenas F.J."/>
            <person name="Barrasa J.M."/>
            <person name="Sanchez-Garcia M."/>
            <person name="Camarero S."/>
            <person name="Miyauchi S."/>
            <person name="Serrano A."/>
            <person name="Linde D."/>
            <person name="Babiker R."/>
            <person name="Drula E."/>
            <person name="Ayuso-Fernandez I."/>
            <person name="Pacheco R."/>
            <person name="Padilla G."/>
            <person name="Ferreira P."/>
            <person name="Barriuso J."/>
            <person name="Kellner H."/>
            <person name="Castanera R."/>
            <person name="Alfaro M."/>
            <person name="Ramirez L."/>
            <person name="Pisabarro A.G."/>
            <person name="Kuo A."/>
            <person name="Tritt A."/>
            <person name="Lipzen A."/>
            <person name="He G."/>
            <person name="Yan M."/>
            <person name="Ng V."/>
            <person name="Cullen D."/>
            <person name="Martin F."/>
            <person name="Rosso M.-N."/>
            <person name="Henrissat B."/>
            <person name="Hibbett D."/>
            <person name="Martinez A.T."/>
            <person name="Grigoriev I.V."/>
        </authorList>
    </citation>
    <scope>NUCLEOTIDE SEQUENCE</scope>
    <source>
        <strain evidence="4">CIRM-BRFM 674</strain>
    </source>
</reference>
<organism evidence="4 5">
    <name type="scientific">Pholiota conissans</name>
    <dbReference type="NCBI Taxonomy" id="109636"/>
    <lineage>
        <taxon>Eukaryota</taxon>
        <taxon>Fungi</taxon>
        <taxon>Dikarya</taxon>
        <taxon>Basidiomycota</taxon>
        <taxon>Agaricomycotina</taxon>
        <taxon>Agaricomycetes</taxon>
        <taxon>Agaricomycetidae</taxon>
        <taxon>Agaricales</taxon>
        <taxon>Agaricineae</taxon>
        <taxon>Strophariaceae</taxon>
        <taxon>Pholiota</taxon>
    </lineage>
</organism>
<feature type="transmembrane region" description="Helical" evidence="2">
    <location>
        <begin position="51"/>
        <end position="70"/>
    </location>
</feature>
<feature type="region of interest" description="Disordered" evidence="1">
    <location>
        <begin position="1"/>
        <end position="26"/>
    </location>
</feature>